<name>A0A1Q2KVG0_9BACL</name>
<evidence type="ECO:0008006" key="3">
    <source>
        <dbReference type="Google" id="ProtNLM"/>
    </source>
</evidence>
<dbReference type="Pfam" id="PF07799">
    <property type="entry name" value="DUF1643"/>
    <property type="match status" value="1"/>
</dbReference>
<evidence type="ECO:0000313" key="1">
    <source>
        <dbReference type="EMBL" id="AQQ52180.1"/>
    </source>
</evidence>
<dbReference type="EMBL" id="CP019640">
    <property type="protein sequence ID" value="AQQ52180.1"/>
    <property type="molecule type" value="Genomic_DNA"/>
</dbReference>
<dbReference type="KEGG" id="pmar:B0X71_03000"/>
<gene>
    <name evidence="1" type="ORF">B0X71_03000</name>
</gene>
<proteinExistence type="predicted"/>
<dbReference type="RefSeq" id="WP_198038676.1">
    <property type="nucleotide sequence ID" value="NZ_CP019640.1"/>
</dbReference>
<organism evidence="1 2">
    <name type="scientific">Planococcus lenghuensis</name>
    <dbReference type="NCBI Taxonomy" id="2213202"/>
    <lineage>
        <taxon>Bacteria</taxon>
        <taxon>Bacillati</taxon>
        <taxon>Bacillota</taxon>
        <taxon>Bacilli</taxon>
        <taxon>Bacillales</taxon>
        <taxon>Caryophanaceae</taxon>
        <taxon>Planococcus</taxon>
    </lineage>
</organism>
<reference evidence="1 2" key="1">
    <citation type="submission" date="2017-02" db="EMBL/GenBank/DDBJ databases">
        <title>The complete genomic sequence of a novel cold adapted crude oil-degrading bacterium Planococcus qaidamina Y42.</title>
        <authorList>
            <person name="Yang R."/>
        </authorList>
    </citation>
    <scope>NUCLEOTIDE SEQUENCE [LARGE SCALE GENOMIC DNA]</scope>
    <source>
        <strain evidence="1 2">Y42</strain>
    </source>
</reference>
<accession>A0A1Q2KVG0</accession>
<sequence length="166" mass="18927">MNRPTWREDETVEVRFDETKTYRYLLACSWEQGEGTVTFVMLNPSIGDEERCNPTMKRCVDFARDWGYRSMQVVNLFSYISVKPTGLLEVDDPVGAENDAHIVEAAAGSDLVVFAWGAKYGDISGRDREVARLLAEYPLHCIGKTKQGHPRHPLYLKKDLKPIVFN</sequence>
<dbReference type="Proteomes" id="UP000188184">
    <property type="component" value="Chromosome"/>
</dbReference>
<dbReference type="AlphaFoldDB" id="A0A1Q2KVG0"/>
<evidence type="ECO:0000313" key="2">
    <source>
        <dbReference type="Proteomes" id="UP000188184"/>
    </source>
</evidence>
<dbReference type="InterPro" id="IPR012441">
    <property type="entry name" value="DUF1643"/>
</dbReference>
<protein>
    <recommendedName>
        <fullName evidence="3">DUF1643 domain-containing protein</fullName>
    </recommendedName>
</protein>
<keyword evidence="2" id="KW-1185">Reference proteome</keyword>